<evidence type="ECO:0000256" key="6">
    <source>
        <dbReference type="ARBA" id="ARBA00022692"/>
    </source>
</evidence>
<feature type="transmembrane region" description="Helical" evidence="14">
    <location>
        <begin position="119"/>
        <end position="143"/>
    </location>
</feature>
<sequence length="262" mass="27001">MIDDFLLRALLAGIGLAIATGPLGCFVVWRRMAYFGDATAHAAVLGVAFALILGLPLTFGTLLIALAMGLAVSALSARGHAMDTTLGVLAHSALAIGLVAISFVQGVRIDVSSLLFGDILAVGSSDLTVIYTGASLVLALLVWRWQSLLTSTLNPELAVAAGISPKREQLLLTLALALTVAIAIKVVGALLISAMLLLPSASARSLSRTPEAMALWAVLIGVLAVFGGLMGSYWFDTPTGPSIVSAAALIFTVSLPLRKLAQ</sequence>
<keyword evidence="8" id="KW-0864">Zinc transport</keyword>
<keyword evidence="9 14" id="KW-1133">Transmembrane helix</keyword>
<feature type="transmembrane region" description="Helical" evidence="14">
    <location>
        <begin position="6"/>
        <end position="29"/>
    </location>
</feature>
<comment type="similarity">
    <text evidence="3 13">Belongs to the ABC-3 integral membrane protein family.</text>
</comment>
<comment type="function">
    <text evidence="1">Involved in the high-affinity zinc uptake transport system.</text>
</comment>
<feature type="transmembrane region" description="Helical" evidence="14">
    <location>
        <begin position="213"/>
        <end position="234"/>
    </location>
</feature>
<gene>
    <name evidence="15" type="ORF">KARMA_3259</name>
</gene>
<dbReference type="InterPro" id="IPR037294">
    <property type="entry name" value="ABC_BtuC-like"/>
</dbReference>
<dbReference type="PANTHER" id="PTHR30477">
    <property type="entry name" value="ABC-TRANSPORTER METAL-BINDING PROTEIN"/>
    <property type="match status" value="1"/>
</dbReference>
<feature type="transmembrane region" description="Helical" evidence="14">
    <location>
        <begin position="88"/>
        <end position="107"/>
    </location>
</feature>
<feature type="transmembrane region" description="Helical" evidence="14">
    <location>
        <begin position="41"/>
        <end position="68"/>
    </location>
</feature>
<name>A0A1M4N799_9RHOB</name>
<dbReference type="Gene3D" id="1.10.3470.10">
    <property type="entry name" value="ABC transporter involved in vitamin B12 uptake, BtuC"/>
    <property type="match status" value="1"/>
</dbReference>
<evidence type="ECO:0000256" key="1">
    <source>
        <dbReference type="ARBA" id="ARBA00002313"/>
    </source>
</evidence>
<keyword evidence="11 14" id="KW-0472">Membrane</keyword>
<keyword evidence="5" id="KW-1003">Cell membrane</keyword>
<feature type="transmembrane region" description="Helical" evidence="14">
    <location>
        <begin position="174"/>
        <end position="201"/>
    </location>
</feature>
<organism evidence="15 16">
    <name type="scientific">Donghicola eburneus</name>
    <dbReference type="NCBI Taxonomy" id="393278"/>
    <lineage>
        <taxon>Bacteria</taxon>
        <taxon>Pseudomonadati</taxon>
        <taxon>Pseudomonadota</taxon>
        <taxon>Alphaproteobacteria</taxon>
        <taxon>Rhodobacterales</taxon>
        <taxon>Roseobacteraceae</taxon>
        <taxon>Donghicola</taxon>
    </lineage>
</organism>
<keyword evidence="7" id="KW-0862">Zinc</keyword>
<proteinExistence type="inferred from homology"/>
<dbReference type="GO" id="GO:0055085">
    <property type="term" value="P:transmembrane transport"/>
    <property type="evidence" value="ECO:0007669"/>
    <property type="project" value="InterPro"/>
</dbReference>
<keyword evidence="6 13" id="KW-0812">Transmembrane</keyword>
<dbReference type="SUPFAM" id="SSF81345">
    <property type="entry name" value="ABC transporter involved in vitamin B12 uptake, BtuC"/>
    <property type="match status" value="1"/>
</dbReference>
<evidence type="ECO:0000313" key="16">
    <source>
        <dbReference type="Proteomes" id="UP000184085"/>
    </source>
</evidence>
<evidence type="ECO:0000256" key="4">
    <source>
        <dbReference type="ARBA" id="ARBA00022448"/>
    </source>
</evidence>
<evidence type="ECO:0000256" key="13">
    <source>
        <dbReference type="RuleBase" id="RU003943"/>
    </source>
</evidence>
<keyword evidence="4 13" id="KW-0813">Transport</keyword>
<keyword evidence="10" id="KW-0406">Ion transport</keyword>
<dbReference type="RefSeq" id="WP_072708196.1">
    <property type="nucleotide sequence ID" value="NZ_FMJB01000063.1"/>
</dbReference>
<dbReference type="Pfam" id="PF00950">
    <property type="entry name" value="ABC-3"/>
    <property type="match status" value="1"/>
</dbReference>
<dbReference type="AlphaFoldDB" id="A0A1M4N799"/>
<reference evidence="16" key="1">
    <citation type="submission" date="2016-09" db="EMBL/GenBank/DDBJ databases">
        <authorList>
            <person name="Wibberg D."/>
        </authorList>
    </citation>
    <scope>NUCLEOTIDE SEQUENCE [LARGE SCALE GENOMIC DNA]</scope>
</reference>
<evidence type="ECO:0000256" key="5">
    <source>
        <dbReference type="ARBA" id="ARBA00022475"/>
    </source>
</evidence>
<evidence type="ECO:0000256" key="12">
    <source>
        <dbReference type="ARBA" id="ARBA00040080"/>
    </source>
</evidence>
<evidence type="ECO:0000256" key="14">
    <source>
        <dbReference type="SAM" id="Phobius"/>
    </source>
</evidence>
<keyword evidence="16" id="KW-1185">Reference proteome</keyword>
<dbReference type="InterPro" id="IPR001626">
    <property type="entry name" value="ABC_TroCD"/>
</dbReference>
<dbReference type="GO" id="GO:0043190">
    <property type="term" value="C:ATP-binding cassette (ABC) transporter complex"/>
    <property type="evidence" value="ECO:0007669"/>
    <property type="project" value="InterPro"/>
</dbReference>
<accession>A0A1M4N799</accession>
<protein>
    <recommendedName>
        <fullName evidence="12">High-affinity zinc uptake system membrane protein ZnuB</fullName>
    </recommendedName>
</protein>
<evidence type="ECO:0000256" key="9">
    <source>
        <dbReference type="ARBA" id="ARBA00022989"/>
    </source>
</evidence>
<dbReference type="Proteomes" id="UP000184085">
    <property type="component" value="Unassembled WGS sequence"/>
</dbReference>
<evidence type="ECO:0000313" key="15">
    <source>
        <dbReference type="EMBL" id="SCM69026.1"/>
    </source>
</evidence>
<dbReference type="CDD" id="cd06550">
    <property type="entry name" value="TM_ABC_iron-siderophores_like"/>
    <property type="match status" value="1"/>
</dbReference>
<evidence type="ECO:0000256" key="8">
    <source>
        <dbReference type="ARBA" id="ARBA00022906"/>
    </source>
</evidence>
<evidence type="ECO:0000256" key="2">
    <source>
        <dbReference type="ARBA" id="ARBA00004651"/>
    </source>
</evidence>
<evidence type="ECO:0000256" key="7">
    <source>
        <dbReference type="ARBA" id="ARBA00022833"/>
    </source>
</evidence>
<dbReference type="GO" id="GO:0010043">
    <property type="term" value="P:response to zinc ion"/>
    <property type="evidence" value="ECO:0007669"/>
    <property type="project" value="TreeGrafter"/>
</dbReference>
<evidence type="ECO:0000256" key="3">
    <source>
        <dbReference type="ARBA" id="ARBA00008034"/>
    </source>
</evidence>
<dbReference type="PANTHER" id="PTHR30477:SF23">
    <property type="entry name" value="HIGH-AFFINITY ZINC UPTAKE SYSTEM MEMBRANE PROTEIN ZNUB"/>
    <property type="match status" value="1"/>
</dbReference>
<comment type="subcellular location">
    <subcellularLocation>
        <location evidence="2 13">Cell membrane</location>
        <topology evidence="2 13">Multi-pass membrane protein</topology>
    </subcellularLocation>
</comment>
<dbReference type="EMBL" id="FMJB01000063">
    <property type="protein sequence ID" value="SCM69026.1"/>
    <property type="molecule type" value="Genomic_DNA"/>
</dbReference>
<evidence type="ECO:0000256" key="11">
    <source>
        <dbReference type="ARBA" id="ARBA00023136"/>
    </source>
</evidence>
<dbReference type="GO" id="GO:0006829">
    <property type="term" value="P:zinc ion transport"/>
    <property type="evidence" value="ECO:0007669"/>
    <property type="project" value="UniProtKB-KW"/>
</dbReference>
<evidence type="ECO:0000256" key="10">
    <source>
        <dbReference type="ARBA" id="ARBA00023065"/>
    </source>
</evidence>